<organism evidence="7 8">
    <name type="scientific">Panagrolaimus superbus</name>
    <dbReference type="NCBI Taxonomy" id="310955"/>
    <lineage>
        <taxon>Eukaryota</taxon>
        <taxon>Metazoa</taxon>
        <taxon>Ecdysozoa</taxon>
        <taxon>Nematoda</taxon>
        <taxon>Chromadorea</taxon>
        <taxon>Rhabditida</taxon>
        <taxon>Tylenchina</taxon>
        <taxon>Panagrolaimomorpha</taxon>
        <taxon>Panagrolaimoidea</taxon>
        <taxon>Panagrolaimidae</taxon>
        <taxon>Panagrolaimus</taxon>
    </lineage>
</organism>
<comment type="subcellular location">
    <subcellularLocation>
        <location evidence="1">Membrane</location>
        <topology evidence="1">Single-pass membrane protein</topology>
    </subcellularLocation>
</comment>
<evidence type="ECO:0000256" key="1">
    <source>
        <dbReference type="ARBA" id="ARBA00004167"/>
    </source>
</evidence>
<evidence type="ECO:0000256" key="6">
    <source>
        <dbReference type="SAM" id="Phobius"/>
    </source>
</evidence>
<keyword evidence="2 6" id="KW-0812">Transmembrane</keyword>
<dbReference type="PANTHER" id="PTHR15549">
    <property type="entry name" value="PAIRED IMMUNOGLOBULIN-LIKE TYPE 2 RECEPTOR"/>
    <property type="match status" value="1"/>
</dbReference>
<keyword evidence="3 6" id="KW-1133">Transmembrane helix</keyword>
<evidence type="ECO:0000256" key="4">
    <source>
        <dbReference type="ARBA" id="ARBA00023136"/>
    </source>
</evidence>
<evidence type="ECO:0000313" key="7">
    <source>
        <dbReference type="Proteomes" id="UP000887577"/>
    </source>
</evidence>
<protein>
    <submittedName>
        <fullName evidence="8">Uncharacterized protein</fullName>
    </submittedName>
</protein>
<evidence type="ECO:0000256" key="2">
    <source>
        <dbReference type="ARBA" id="ARBA00022692"/>
    </source>
</evidence>
<sequence>MCFKIGLEANGRDPEKEVQPFSNGLKISLKNTLCISSYKFLGFVRYIITVNETGLLKARFYDTKSRRNLKLYFLEEEKSGIPKVLTNGSNIGKILLPLTTTTTSTSTTTTTTTVASTSTTSAITIPKPEVPEETVKPLKPVESQGKDGTETAEASGLSLSILIPIIIVSIIGVLLLIALIIYCILRYRRRQKIKLVPNRINALQTAPATKTESKALLSKSAEKNVVEIVPPPIQPSTKALTSSVSKPEVTASAEPLPLERTQSLNASSIFDEFSVTRRDAKYAKRDPRFPELVPGTIEYMVVKGQLDCKSPKSGEFQRSGTVDDPNDAQFVHP</sequence>
<dbReference type="InterPro" id="IPR051694">
    <property type="entry name" value="Immunoregulatory_rcpt-like"/>
</dbReference>
<dbReference type="AlphaFoldDB" id="A0A914Y7Y7"/>
<dbReference type="GO" id="GO:0071944">
    <property type="term" value="C:cell periphery"/>
    <property type="evidence" value="ECO:0007669"/>
    <property type="project" value="UniProtKB-ARBA"/>
</dbReference>
<evidence type="ECO:0000256" key="3">
    <source>
        <dbReference type="ARBA" id="ARBA00022989"/>
    </source>
</evidence>
<proteinExistence type="predicted"/>
<name>A0A914Y7Y7_9BILA</name>
<accession>A0A914Y7Y7</accession>
<feature type="region of interest" description="Disordered" evidence="5">
    <location>
        <begin position="237"/>
        <end position="257"/>
    </location>
</feature>
<dbReference type="Pfam" id="PF02009">
    <property type="entry name" value="RIFIN"/>
    <property type="match status" value="1"/>
</dbReference>
<dbReference type="InterPro" id="IPR006373">
    <property type="entry name" value="VSA_Rifin"/>
</dbReference>
<dbReference type="PANTHER" id="PTHR15549:SF6">
    <property type="entry name" value="MID2 DOMAIN-CONTAINING PROTEIN"/>
    <property type="match status" value="1"/>
</dbReference>
<dbReference type="GO" id="GO:0016020">
    <property type="term" value="C:membrane"/>
    <property type="evidence" value="ECO:0007669"/>
    <property type="project" value="UniProtKB-SubCell"/>
</dbReference>
<reference evidence="8" key="1">
    <citation type="submission" date="2022-11" db="UniProtKB">
        <authorList>
            <consortium name="WormBaseParasite"/>
        </authorList>
    </citation>
    <scope>IDENTIFICATION</scope>
</reference>
<evidence type="ECO:0000256" key="5">
    <source>
        <dbReference type="SAM" id="MobiDB-lite"/>
    </source>
</evidence>
<evidence type="ECO:0000313" key="8">
    <source>
        <dbReference type="WBParaSite" id="PSU_v2.g14862.t1"/>
    </source>
</evidence>
<dbReference type="WBParaSite" id="PSU_v2.g14862.t1">
    <property type="protein sequence ID" value="PSU_v2.g14862.t1"/>
    <property type="gene ID" value="PSU_v2.g14862"/>
</dbReference>
<keyword evidence="7" id="KW-1185">Reference proteome</keyword>
<dbReference type="Proteomes" id="UP000887577">
    <property type="component" value="Unplaced"/>
</dbReference>
<feature type="transmembrane region" description="Helical" evidence="6">
    <location>
        <begin position="161"/>
        <end position="185"/>
    </location>
</feature>
<keyword evidence="4 6" id="KW-0472">Membrane</keyword>
<feature type="region of interest" description="Disordered" evidence="5">
    <location>
        <begin position="311"/>
        <end position="333"/>
    </location>
</feature>